<name>A0A510XVL8_9GAMM</name>
<proteinExistence type="predicted"/>
<organism evidence="1 2">
    <name type="scientific">Pseudoalteromonas espejiana</name>
    <dbReference type="NCBI Taxonomy" id="28107"/>
    <lineage>
        <taxon>Bacteria</taxon>
        <taxon>Pseudomonadati</taxon>
        <taxon>Pseudomonadota</taxon>
        <taxon>Gammaproteobacteria</taxon>
        <taxon>Alteromonadales</taxon>
        <taxon>Pseudoalteromonadaceae</taxon>
        <taxon>Pseudoalteromonas</taxon>
    </lineage>
</organism>
<dbReference type="Proteomes" id="UP000321419">
    <property type="component" value="Unassembled WGS sequence"/>
</dbReference>
<comment type="caution">
    <text evidence="1">The sequence shown here is derived from an EMBL/GenBank/DDBJ whole genome shotgun (WGS) entry which is preliminary data.</text>
</comment>
<dbReference type="EMBL" id="BJUM01000016">
    <property type="protein sequence ID" value="GEK55084.1"/>
    <property type="molecule type" value="Genomic_DNA"/>
</dbReference>
<keyword evidence="2" id="KW-1185">Reference proteome</keyword>
<protein>
    <submittedName>
        <fullName evidence="1">Uncharacterized protein</fullName>
    </submittedName>
</protein>
<gene>
    <name evidence="1" type="ORF">PES01_19290</name>
</gene>
<accession>A0A510XVL8</accession>
<evidence type="ECO:0000313" key="2">
    <source>
        <dbReference type="Proteomes" id="UP000321419"/>
    </source>
</evidence>
<evidence type="ECO:0000313" key="1">
    <source>
        <dbReference type="EMBL" id="GEK55084.1"/>
    </source>
</evidence>
<reference evidence="1 2" key="1">
    <citation type="submission" date="2019-07" db="EMBL/GenBank/DDBJ databases">
        <title>Whole genome shotgun sequence of Pseudoalteromonas espejiana NBRC 102222.</title>
        <authorList>
            <person name="Hosoyama A."/>
            <person name="Uohara A."/>
            <person name="Ohji S."/>
            <person name="Ichikawa N."/>
        </authorList>
    </citation>
    <scope>NUCLEOTIDE SEQUENCE [LARGE SCALE GENOMIC DNA]</scope>
    <source>
        <strain evidence="1 2">NBRC 102222</strain>
    </source>
</reference>
<sequence length="82" mass="9391">MLIVRQKFCYLVVLNEKFLTQLASGLTPQNDKVFLRVGISRALDLRPKDKQSALPQVITPKLLHLAVNRLHLNQIFLVLKTI</sequence>
<dbReference type="AlphaFoldDB" id="A0A510XVL8"/>